<proteinExistence type="predicted"/>
<accession>A0ACB7PPV8</accession>
<evidence type="ECO:0000313" key="2">
    <source>
        <dbReference type="Proteomes" id="UP000724584"/>
    </source>
</evidence>
<evidence type="ECO:0000313" key="1">
    <source>
        <dbReference type="EMBL" id="KAH6651244.1"/>
    </source>
</evidence>
<keyword evidence="2" id="KW-1185">Reference proteome</keyword>
<name>A0ACB7PPV8_9PEZI</name>
<reference evidence="1 2" key="1">
    <citation type="journal article" date="2021" name="Nat. Commun.">
        <title>Genetic determinants of endophytism in the Arabidopsis root mycobiome.</title>
        <authorList>
            <person name="Mesny F."/>
            <person name="Miyauchi S."/>
            <person name="Thiergart T."/>
            <person name="Pickel B."/>
            <person name="Atanasova L."/>
            <person name="Karlsson M."/>
            <person name="Huettel B."/>
            <person name="Barry K.W."/>
            <person name="Haridas S."/>
            <person name="Chen C."/>
            <person name="Bauer D."/>
            <person name="Andreopoulos W."/>
            <person name="Pangilinan J."/>
            <person name="LaButti K."/>
            <person name="Riley R."/>
            <person name="Lipzen A."/>
            <person name="Clum A."/>
            <person name="Drula E."/>
            <person name="Henrissat B."/>
            <person name="Kohler A."/>
            <person name="Grigoriev I.V."/>
            <person name="Martin F.M."/>
            <person name="Hacquard S."/>
        </authorList>
    </citation>
    <scope>NUCLEOTIDE SEQUENCE [LARGE SCALE GENOMIC DNA]</scope>
    <source>
        <strain evidence="1 2">MPI-SDFR-AT-0079</strain>
    </source>
</reference>
<sequence>MSGILAKEKQETRQKMATRRAIVRDTMSRVFWRRDPEWVQKRMKLQQQATFETLFEKMGYNDPSVGVGINFIAWNIDYGIWDGLRHSPRDYEALRPIFDEVPKPTDIPYCSQFRDYQRSRLGQKAEEDPLKQAKTEGKSLKRKSDADDNTGNDDHAQPKRLRQQELKFSPSIPPQTSKSATTALTPKAQGKQPLPLDSYPGPHPSTSTNSPSTVLTRLRTLTTTSHPPPPRDPSAWPRYIWRAVYGGTSAPPRDGDFFAVRLREEWLRHVTPGVLGRVRGLLERTVRVEVRRREEPVAVGGGGAGAVVKAELVTVWLLAVAVADRAEVTSLRGLGYLAEVWGDVWEWHAAMVAGGQGEGGE</sequence>
<comment type="caution">
    <text evidence="1">The sequence shown here is derived from an EMBL/GenBank/DDBJ whole genome shotgun (WGS) entry which is preliminary data.</text>
</comment>
<dbReference type="Proteomes" id="UP000724584">
    <property type="component" value="Unassembled WGS sequence"/>
</dbReference>
<gene>
    <name evidence="1" type="ORF">F5144DRAFT_544188</name>
</gene>
<dbReference type="EMBL" id="JAGIZQ010000001">
    <property type="protein sequence ID" value="KAH6651244.1"/>
    <property type="molecule type" value="Genomic_DNA"/>
</dbReference>
<organism evidence="1 2">
    <name type="scientific">Chaetomium tenue</name>
    <dbReference type="NCBI Taxonomy" id="1854479"/>
    <lineage>
        <taxon>Eukaryota</taxon>
        <taxon>Fungi</taxon>
        <taxon>Dikarya</taxon>
        <taxon>Ascomycota</taxon>
        <taxon>Pezizomycotina</taxon>
        <taxon>Sordariomycetes</taxon>
        <taxon>Sordariomycetidae</taxon>
        <taxon>Sordariales</taxon>
        <taxon>Chaetomiaceae</taxon>
        <taxon>Chaetomium</taxon>
    </lineage>
</organism>
<protein>
    <submittedName>
        <fullName evidence="1">Uncharacterized protein</fullName>
    </submittedName>
</protein>